<reference evidence="13 14" key="1">
    <citation type="journal article" date="2012" name="PLoS Pathog.">
        <title>Diverse lifestyles and strategies of plant pathogenesis encoded in the genomes of eighteen Dothideomycetes fungi.</title>
        <authorList>
            <person name="Ohm R.A."/>
            <person name="Feau N."/>
            <person name="Henrissat B."/>
            <person name="Schoch C.L."/>
            <person name="Horwitz B.A."/>
            <person name="Barry K.W."/>
            <person name="Condon B.J."/>
            <person name="Copeland A.C."/>
            <person name="Dhillon B."/>
            <person name="Glaser F."/>
            <person name="Hesse C.N."/>
            <person name="Kosti I."/>
            <person name="LaButti K."/>
            <person name="Lindquist E.A."/>
            <person name="Lucas S."/>
            <person name="Salamov A.A."/>
            <person name="Bradshaw R.E."/>
            <person name="Ciuffetti L."/>
            <person name="Hamelin R.C."/>
            <person name="Kema G.H.J."/>
            <person name="Lawrence C."/>
            <person name="Scott J.A."/>
            <person name="Spatafora J.W."/>
            <person name="Turgeon B.G."/>
            <person name="de Wit P.J.G.M."/>
            <person name="Zhong S."/>
            <person name="Goodwin S.B."/>
            <person name="Grigoriev I.V."/>
        </authorList>
    </citation>
    <scope>NUCLEOTIDE SEQUENCE [LARGE SCALE GENOMIC DNA]</scope>
    <source>
        <strain evidence="14">28A</strain>
    </source>
</reference>
<accession>R0J3T7</accession>
<dbReference type="Gene3D" id="1.10.630.10">
    <property type="entry name" value="Cytochrome P450"/>
    <property type="match status" value="1"/>
</dbReference>
<dbReference type="HOGENOM" id="CLU_003041_1_4_1"/>
<dbReference type="PROSITE" id="PS51194">
    <property type="entry name" value="HELICASE_CTER"/>
    <property type="match status" value="1"/>
</dbReference>
<evidence type="ECO:0000256" key="9">
    <source>
        <dbReference type="RuleBase" id="RU365068"/>
    </source>
</evidence>
<evidence type="ECO:0000259" key="11">
    <source>
        <dbReference type="PROSITE" id="PS51192"/>
    </source>
</evidence>
<feature type="region of interest" description="Disordered" evidence="10">
    <location>
        <begin position="316"/>
        <end position="360"/>
    </location>
</feature>
<dbReference type="InterPro" id="IPR001650">
    <property type="entry name" value="Helicase_C-like"/>
</dbReference>
<evidence type="ECO:0000256" key="5">
    <source>
        <dbReference type="ARBA" id="ARBA00024310"/>
    </source>
</evidence>
<dbReference type="OrthoDB" id="360161at2759"/>
<feature type="compositionally biased region" description="Basic and acidic residues" evidence="10">
    <location>
        <begin position="674"/>
        <end position="739"/>
    </location>
</feature>
<keyword evidence="9" id="KW-0347">Helicase</keyword>
<keyword evidence="4 9" id="KW-0694">RNA-binding</keyword>
<name>R0J3T7_EXST2</name>
<evidence type="ECO:0000256" key="1">
    <source>
        <dbReference type="ARBA" id="ARBA00022741"/>
    </source>
</evidence>
<feature type="compositionally biased region" description="Basic residues" evidence="10">
    <location>
        <begin position="153"/>
        <end position="163"/>
    </location>
</feature>
<feature type="compositionally biased region" description="Basic and acidic residues" evidence="10">
    <location>
        <begin position="101"/>
        <end position="113"/>
    </location>
</feature>
<dbReference type="GO" id="GO:0020037">
    <property type="term" value="F:heme binding"/>
    <property type="evidence" value="ECO:0007669"/>
    <property type="project" value="InterPro"/>
</dbReference>
<evidence type="ECO:0000256" key="10">
    <source>
        <dbReference type="SAM" id="MobiDB-lite"/>
    </source>
</evidence>
<dbReference type="Pfam" id="PF00067">
    <property type="entry name" value="p450"/>
    <property type="match status" value="1"/>
</dbReference>
<dbReference type="CDD" id="cd18787">
    <property type="entry name" value="SF2_C_DEAD"/>
    <property type="match status" value="1"/>
</dbReference>
<evidence type="ECO:0000256" key="3">
    <source>
        <dbReference type="ARBA" id="ARBA00022840"/>
    </source>
</evidence>
<dbReference type="STRING" id="671987.R0J3T7"/>
<dbReference type="SMART" id="SM00490">
    <property type="entry name" value="HELICc"/>
    <property type="match status" value="1"/>
</dbReference>
<dbReference type="PANTHER" id="PTHR24031">
    <property type="entry name" value="RNA HELICASE"/>
    <property type="match status" value="1"/>
</dbReference>
<dbReference type="GO" id="GO:0016787">
    <property type="term" value="F:hydrolase activity"/>
    <property type="evidence" value="ECO:0007669"/>
    <property type="project" value="UniProtKB-KW"/>
</dbReference>
<protein>
    <recommendedName>
        <fullName evidence="9">ATP-dependent RNA helicase</fullName>
        <ecNumber evidence="9">3.6.4.13</ecNumber>
    </recommendedName>
</protein>
<evidence type="ECO:0000256" key="4">
    <source>
        <dbReference type="ARBA" id="ARBA00022884"/>
    </source>
</evidence>
<dbReference type="InterPro" id="IPR027417">
    <property type="entry name" value="P-loop_NTPase"/>
</dbReference>
<feature type="domain" description="Helicase ATP-binding" evidence="11">
    <location>
        <begin position="235"/>
        <end position="454"/>
    </location>
</feature>
<sequence length="987" mass="109128">MNVFKLLSRSSQAAQSSPAQKLPSSGAVANPQLFGHDEPAQPPESSNSSRKRKRGQNAMDANSASTALPADLDFFGGGAGKDGEGDGDALSKKQRKKLKKQEREEAANLEKGENITQEDPYDLEECKRILRSRKLKVAVLEEFAPQVEESRKEKKKSKKRKKEKKVEEKKKETKKILYPQPITSFAQLRTRYGISRRLAENIMEQGYKLPTEVQIGALPLLLRKKGHQEAEGLSGAEYNGDIDLLTVAPTGSGKTIAFLIPIIDALLSEKTSDTKSGPRAVILAPTRELASQIVNEARKLAKGTAIKATLMRKGMQVVGQEDEDQAKDDETKDSPEASEDDEDESESDDEEKAVPKKQTRRRGELVKAAILVATPLSLLNALKRRDGTVANIASVSQLVLDEADVLLDPLFREQTLAVWNACTNPKLRLGLWSATMGSNIESLSISTLNDRWSAISSSQPDLPPRPPLIRLVVGLKDSAIPNISHQLTYAATEQGKLLGLRQLLHPTAVSNDSDQPRLRPPFLVFAQTIPRAIALHSELLYDIPPEAGGSSRIAVLHADLSSSARDSIMTRFRKGEIWVLITTDLLARGVDFRGLNGVVNYDVPTSAAGYVHRVGRTGRAGRQGGVAVTFYTQDDIPYVKLIANVIRASESLRGVSVDEGSVKQWLMDALPTPSKRDRQQLKKRGVEARRSVKGKDGKVESRISSKSGYERRIENMRKGAKEAAKRRKEEMLDAGKASESEGGDSDFEGFETQARSSYWVVFLHYKALRGEEAKWEAETHKKYGEIVRLGPDRLSYITPQAWKDIAASGAGKREENPKDLATLAPDIHGYRSMLSIPLAVDHRAHRRIYASAFSDKALRLQEPLILGYVNSLLRIVKNHATGNSPVTFDICKLLNCTTFDVMADLAFGEPLGLLDQSELTPWVKAIFANVQRLSISRLTREYKSLGFLIKMLTPKSVLEGAYTHYNHSYERVEKRLARGVDIGKLDI</sequence>
<dbReference type="GO" id="GO:0030490">
    <property type="term" value="P:maturation of SSU-rRNA"/>
    <property type="evidence" value="ECO:0007669"/>
    <property type="project" value="InterPro"/>
</dbReference>
<evidence type="ECO:0000313" key="13">
    <source>
        <dbReference type="EMBL" id="EOA91406.1"/>
    </source>
</evidence>
<dbReference type="Gene3D" id="3.40.50.300">
    <property type="entry name" value="P-loop containing nucleotide triphosphate hydrolases"/>
    <property type="match status" value="2"/>
</dbReference>
<evidence type="ECO:0000256" key="8">
    <source>
        <dbReference type="ARBA" id="ARBA00047984"/>
    </source>
</evidence>
<dbReference type="SUPFAM" id="SSF52540">
    <property type="entry name" value="P-loop containing nucleoside triphosphate hydrolases"/>
    <property type="match status" value="1"/>
</dbReference>
<keyword evidence="1 9" id="KW-0547">Nucleotide-binding</keyword>
<evidence type="ECO:0000313" key="14">
    <source>
        <dbReference type="Proteomes" id="UP000016935"/>
    </source>
</evidence>
<evidence type="ECO:0000256" key="2">
    <source>
        <dbReference type="ARBA" id="ARBA00022801"/>
    </source>
</evidence>
<comment type="similarity">
    <text evidence="6">Belongs to the DEAD box helicase family. DDX52/ROK1 subfamily.</text>
</comment>
<gene>
    <name evidence="13" type="ORF">SETTUDRAFT_40497</name>
</gene>
<keyword evidence="3 9" id="KW-0067">ATP-binding</keyword>
<keyword evidence="2 9" id="KW-0378">Hydrolase</keyword>
<dbReference type="GO" id="GO:0005506">
    <property type="term" value="F:iron ion binding"/>
    <property type="evidence" value="ECO:0007669"/>
    <property type="project" value="InterPro"/>
</dbReference>
<evidence type="ECO:0000256" key="6">
    <source>
        <dbReference type="ARBA" id="ARBA00024355"/>
    </source>
</evidence>
<proteinExistence type="inferred from homology"/>
<dbReference type="InterPro" id="IPR044764">
    <property type="entry name" value="DDX52/Rok1_DEADc"/>
</dbReference>
<feature type="domain" description="Helicase C-terminal" evidence="12">
    <location>
        <begin position="499"/>
        <end position="663"/>
    </location>
</feature>
<dbReference type="GO" id="GO:0003724">
    <property type="term" value="F:RNA helicase activity"/>
    <property type="evidence" value="ECO:0007669"/>
    <property type="project" value="UniProtKB-EC"/>
</dbReference>
<keyword evidence="14" id="KW-1185">Reference proteome</keyword>
<dbReference type="InterPro" id="IPR011545">
    <property type="entry name" value="DEAD/DEAH_box_helicase_dom"/>
</dbReference>
<dbReference type="RefSeq" id="XP_008020271.1">
    <property type="nucleotide sequence ID" value="XM_008022080.1"/>
</dbReference>
<dbReference type="InterPro" id="IPR001128">
    <property type="entry name" value="Cyt_P450"/>
</dbReference>
<dbReference type="EMBL" id="KB908481">
    <property type="protein sequence ID" value="EOA91406.1"/>
    <property type="molecule type" value="Genomic_DNA"/>
</dbReference>
<comment type="catalytic activity">
    <reaction evidence="8 9">
        <text>ATP + H2O = ADP + phosphate + H(+)</text>
        <dbReference type="Rhea" id="RHEA:13065"/>
        <dbReference type="ChEBI" id="CHEBI:15377"/>
        <dbReference type="ChEBI" id="CHEBI:15378"/>
        <dbReference type="ChEBI" id="CHEBI:30616"/>
        <dbReference type="ChEBI" id="CHEBI:43474"/>
        <dbReference type="ChEBI" id="CHEBI:456216"/>
        <dbReference type="EC" id="3.6.4.13"/>
    </reaction>
</comment>
<dbReference type="Proteomes" id="UP000016935">
    <property type="component" value="Unassembled WGS sequence"/>
</dbReference>
<dbReference type="CDD" id="cd17957">
    <property type="entry name" value="DEADc_DDX52"/>
    <property type="match status" value="1"/>
</dbReference>
<comment type="domain">
    <text evidence="9">The Q motif is unique to and characteristic of the DEAD box family of RNA helicases and controls ATP binding and hydrolysis.</text>
</comment>
<dbReference type="AlphaFoldDB" id="R0J3T7"/>
<dbReference type="InterPro" id="IPR014001">
    <property type="entry name" value="Helicase_ATP-bd"/>
</dbReference>
<feature type="compositionally biased region" description="Acidic residues" evidence="10">
    <location>
        <begin position="336"/>
        <end position="351"/>
    </location>
</feature>
<evidence type="ECO:0000256" key="7">
    <source>
        <dbReference type="ARBA" id="ARBA00024367"/>
    </source>
</evidence>
<feature type="region of interest" description="Disordered" evidence="10">
    <location>
        <begin position="1"/>
        <end position="113"/>
    </location>
</feature>
<feature type="region of interest" description="Disordered" evidence="10">
    <location>
        <begin position="146"/>
        <end position="172"/>
    </location>
</feature>
<dbReference type="PROSITE" id="PS51192">
    <property type="entry name" value="HELICASE_ATP_BIND_1"/>
    <property type="match status" value="1"/>
</dbReference>
<dbReference type="eggNOG" id="KOG0344">
    <property type="taxonomic scope" value="Eukaryota"/>
</dbReference>
<dbReference type="GO" id="GO:0005524">
    <property type="term" value="F:ATP binding"/>
    <property type="evidence" value="ECO:0007669"/>
    <property type="project" value="UniProtKB-UniRule"/>
</dbReference>
<dbReference type="Pfam" id="PF00271">
    <property type="entry name" value="Helicase_C"/>
    <property type="match status" value="1"/>
</dbReference>
<dbReference type="EC" id="3.6.4.13" evidence="9"/>
<dbReference type="InterPro" id="IPR036396">
    <property type="entry name" value="Cyt_P450_sf"/>
</dbReference>
<dbReference type="GeneID" id="19404629"/>
<comment type="function">
    <text evidence="9">RNA helicase.</text>
</comment>
<comment type="subunit">
    <text evidence="7">Interacts with the U3 snoRNA and is associated with the 90S and 40S pre-ribosomes.</text>
</comment>
<feature type="compositionally biased region" description="Low complexity" evidence="10">
    <location>
        <begin position="1"/>
        <end position="25"/>
    </location>
</feature>
<dbReference type="GO" id="GO:0003723">
    <property type="term" value="F:RNA binding"/>
    <property type="evidence" value="ECO:0007669"/>
    <property type="project" value="UniProtKB-UniRule"/>
</dbReference>
<dbReference type="SUPFAM" id="SSF48264">
    <property type="entry name" value="Cytochrome P450"/>
    <property type="match status" value="1"/>
</dbReference>
<feature type="region of interest" description="Disordered" evidence="10">
    <location>
        <begin position="673"/>
        <end position="747"/>
    </location>
</feature>
<dbReference type="GO" id="GO:0016705">
    <property type="term" value="F:oxidoreductase activity, acting on paired donors, with incorporation or reduction of molecular oxygen"/>
    <property type="evidence" value="ECO:0007669"/>
    <property type="project" value="InterPro"/>
</dbReference>
<dbReference type="SMART" id="SM00487">
    <property type="entry name" value="DEXDc"/>
    <property type="match status" value="1"/>
</dbReference>
<dbReference type="GO" id="GO:0004497">
    <property type="term" value="F:monooxygenase activity"/>
    <property type="evidence" value="ECO:0007669"/>
    <property type="project" value="InterPro"/>
</dbReference>
<dbReference type="Pfam" id="PF00270">
    <property type="entry name" value="DEAD"/>
    <property type="match status" value="2"/>
</dbReference>
<comment type="function">
    <text evidence="5">ATP-dependent RNA helicase involved in 40S ribosomal subunit biogenesis. Required for the processing and cleavage of 35S pre-rRNA at sites A0, A1, and A2, leading to mature 18S rRNA.</text>
</comment>
<organism evidence="13 14">
    <name type="scientific">Exserohilum turcicum (strain 28A)</name>
    <name type="common">Northern leaf blight fungus</name>
    <name type="synonym">Setosphaeria turcica</name>
    <dbReference type="NCBI Taxonomy" id="671987"/>
    <lineage>
        <taxon>Eukaryota</taxon>
        <taxon>Fungi</taxon>
        <taxon>Dikarya</taxon>
        <taxon>Ascomycota</taxon>
        <taxon>Pezizomycotina</taxon>
        <taxon>Dothideomycetes</taxon>
        <taxon>Pleosporomycetidae</taxon>
        <taxon>Pleosporales</taxon>
        <taxon>Pleosporineae</taxon>
        <taxon>Pleosporaceae</taxon>
        <taxon>Exserohilum</taxon>
    </lineage>
</organism>
<evidence type="ECO:0000259" key="12">
    <source>
        <dbReference type="PROSITE" id="PS51194"/>
    </source>
</evidence>
<reference evidence="13 14" key="2">
    <citation type="journal article" date="2013" name="PLoS Genet.">
        <title>Comparative genome structure, secondary metabolite, and effector coding capacity across Cochliobolus pathogens.</title>
        <authorList>
            <person name="Condon B.J."/>
            <person name="Leng Y."/>
            <person name="Wu D."/>
            <person name="Bushley K.E."/>
            <person name="Ohm R.A."/>
            <person name="Otillar R."/>
            <person name="Martin J."/>
            <person name="Schackwitz W."/>
            <person name="Grimwood J."/>
            <person name="MohdZainudin N."/>
            <person name="Xue C."/>
            <person name="Wang R."/>
            <person name="Manning V.A."/>
            <person name="Dhillon B."/>
            <person name="Tu Z.J."/>
            <person name="Steffenson B.J."/>
            <person name="Salamov A."/>
            <person name="Sun H."/>
            <person name="Lowry S."/>
            <person name="LaButti K."/>
            <person name="Han J."/>
            <person name="Copeland A."/>
            <person name="Lindquist E."/>
            <person name="Barry K."/>
            <person name="Schmutz J."/>
            <person name="Baker S.E."/>
            <person name="Ciuffetti L.M."/>
            <person name="Grigoriev I.V."/>
            <person name="Zhong S."/>
            <person name="Turgeon B.G."/>
        </authorList>
    </citation>
    <scope>NUCLEOTIDE SEQUENCE [LARGE SCALE GENOMIC DNA]</scope>
    <source>
        <strain evidence="14">28A</strain>
    </source>
</reference>